<keyword evidence="4" id="KW-1185">Reference proteome</keyword>
<accession>A0AA40EP68</accession>
<keyword evidence="2" id="KW-0472">Membrane</keyword>
<dbReference type="AlphaFoldDB" id="A0AA40EP68"/>
<feature type="region of interest" description="Disordered" evidence="1">
    <location>
        <begin position="321"/>
        <end position="359"/>
    </location>
</feature>
<comment type="caution">
    <text evidence="3">The sequence shown here is derived from an EMBL/GenBank/DDBJ whole genome shotgun (WGS) entry which is preliminary data.</text>
</comment>
<keyword evidence="2" id="KW-0812">Transmembrane</keyword>
<gene>
    <name evidence="3" type="ORF">B0T18DRAFT_172698</name>
</gene>
<keyword evidence="2" id="KW-1133">Transmembrane helix</keyword>
<dbReference type="EMBL" id="JAUKUD010000005">
    <property type="protein sequence ID" value="KAK0742932.1"/>
    <property type="molecule type" value="Genomic_DNA"/>
</dbReference>
<feature type="region of interest" description="Disordered" evidence="1">
    <location>
        <begin position="208"/>
        <end position="261"/>
    </location>
</feature>
<evidence type="ECO:0000256" key="1">
    <source>
        <dbReference type="SAM" id="MobiDB-lite"/>
    </source>
</evidence>
<name>A0AA40EP68_9PEZI</name>
<evidence type="ECO:0000313" key="4">
    <source>
        <dbReference type="Proteomes" id="UP001172155"/>
    </source>
</evidence>
<feature type="transmembrane region" description="Helical" evidence="2">
    <location>
        <begin position="271"/>
        <end position="293"/>
    </location>
</feature>
<feature type="compositionally biased region" description="Gly residues" evidence="1">
    <location>
        <begin position="226"/>
        <end position="246"/>
    </location>
</feature>
<evidence type="ECO:0000256" key="2">
    <source>
        <dbReference type="SAM" id="Phobius"/>
    </source>
</evidence>
<feature type="compositionally biased region" description="Low complexity" evidence="1">
    <location>
        <begin position="321"/>
        <end position="331"/>
    </location>
</feature>
<protein>
    <submittedName>
        <fullName evidence="3">Uncharacterized protein</fullName>
    </submittedName>
</protein>
<evidence type="ECO:0000313" key="3">
    <source>
        <dbReference type="EMBL" id="KAK0742932.1"/>
    </source>
</evidence>
<proteinExistence type="predicted"/>
<sequence>MARFSQPLICTLACLCDSHTRPVYELKIPAMSPHFRHSGTLLHPITQYQTAMDLRLDNNRLPAARNAAQLSTGRLAPMAAERHVARQQEYRGGWPLGYMGAECPADTPSKCTVRYGFNLNCCPTGQTCQDDVLSIYCCPTEADCKAAVLNRPVCANSSWDMYSLAKNEYFCCPTGYFGVLPISGSSGLCELDVNGLSASRIASLVTTPTGSGSGGGASTTRSAGNGAVGGGDSGSSGGNGGNGSGRDGSSDGSNGVGKAPGTSPNGISAGAIAGIAIGGVILLAICFAVILWIHRKSLRKTPSSKPEPAYDQEFAIHAQHQPAAATPETTAMPPPQYSRSPGQPELGGTQMVEMPTNRS</sequence>
<reference evidence="3" key="1">
    <citation type="submission" date="2023-06" db="EMBL/GenBank/DDBJ databases">
        <title>Genome-scale phylogeny and comparative genomics of the fungal order Sordariales.</title>
        <authorList>
            <consortium name="Lawrence Berkeley National Laboratory"/>
            <person name="Hensen N."/>
            <person name="Bonometti L."/>
            <person name="Westerberg I."/>
            <person name="Brannstrom I.O."/>
            <person name="Guillou S."/>
            <person name="Cros-Aarteil S."/>
            <person name="Calhoun S."/>
            <person name="Haridas S."/>
            <person name="Kuo A."/>
            <person name="Mondo S."/>
            <person name="Pangilinan J."/>
            <person name="Riley R."/>
            <person name="LaButti K."/>
            <person name="Andreopoulos B."/>
            <person name="Lipzen A."/>
            <person name="Chen C."/>
            <person name="Yanf M."/>
            <person name="Daum C."/>
            <person name="Ng V."/>
            <person name="Clum A."/>
            <person name="Steindorff A."/>
            <person name="Ohm R."/>
            <person name="Martin F."/>
            <person name="Silar P."/>
            <person name="Natvig D."/>
            <person name="Lalanne C."/>
            <person name="Gautier V."/>
            <person name="Ament-velasquez S.L."/>
            <person name="Kruys A."/>
            <person name="Hutchinson M.I."/>
            <person name="Powell A.J."/>
            <person name="Barry K."/>
            <person name="Miller A.N."/>
            <person name="Grigoriev I.V."/>
            <person name="Debuchy R."/>
            <person name="Gladieux P."/>
            <person name="Thoren M.H."/>
            <person name="Johannesson H."/>
        </authorList>
    </citation>
    <scope>NUCLEOTIDE SEQUENCE</scope>
    <source>
        <strain evidence="3">SMH3187-1</strain>
    </source>
</reference>
<dbReference type="Proteomes" id="UP001172155">
    <property type="component" value="Unassembled WGS sequence"/>
</dbReference>
<organism evidence="3 4">
    <name type="scientific">Schizothecium vesticola</name>
    <dbReference type="NCBI Taxonomy" id="314040"/>
    <lineage>
        <taxon>Eukaryota</taxon>
        <taxon>Fungi</taxon>
        <taxon>Dikarya</taxon>
        <taxon>Ascomycota</taxon>
        <taxon>Pezizomycotina</taxon>
        <taxon>Sordariomycetes</taxon>
        <taxon>Sordariomycetidae</taxon>
        <taxon>Sordariales</taxon>
        <taxon>Schizotheciaceae</taxon>
        <taxon>Schizothecium</taxon>
    </lineage>
</organism>